<evidence type="ECO:0000313" key="9">
    <source>
        <dbReference type="Proteomes" id="UP001595818"/>
    </source>
</evidence>
<proteinExistence type="predicted"/>
<feature type="domain" description="Major facilitator superfamily (MFS) profile" evidence="7">
    <location>
        <begin position="7"/>
        <end position="391"/>
    </location>
</feature>
<evidence type="ECO:0000256" key="2">
    <source>
        <dbReference type="ARBA" id="ARBA00022475"/>
    </source>
</evidence>
<sequence length="403" mass="44890">MKHQYRPLILLCLMFLTVGAMFTMNDILLPIVMDYFQLNYTQATLIQVSFYITYIIFPVPIAWIIHRFGYKISLLIALLTSALGCLLFIPAQILEAYGIILLAIFTLSTGITIINVAANPFTTLLGDPEGAHIRINFVQSFSRIGYAATPLIASWLIYTQSGDIRFYFPYMLIGLVILVITLLIYFSKMPSMTPPKEDVFSISGIIRQSRKYPHLLYGVIAMFFYVGAEASTAGFFIPYLRTELGFSLTEAVGYLTLYYVFAAIMGLIAAVWILKFISAHRLVGIFGTYMVVVYLICIFSNTGFNEYLLASLGLGLSIMFPTLFSLAIEDTGNFAGRGSALLNFAIVGGAVFTPIQGLLADNYGVAVSYMVPCLCFVVITLYALYFTKKPITDRQFALKMNQS</sequence>
<accession>A0ABV9SXI9</accession>
<dbReference type="PANTHER" id="PTHR43702">
    <property type="entry name" value="L-FUCOSE-PROTON SYMPORTER"/>
    <property type="match status" value="1"/>
</dbReference>
<feature type="transmembrane region" description="Helical" evidence="6">
    <location>
        <begin position="281"/>
        <end position="301"/>
    </location>
</feature>
<feature type="transmembrane region" description="Helical" evidence="6">
    <location>
        <begin position="140"/>
        <end position="158"/>
    </location>
</feature>
<evidence type="ECO:0000259" key="7">
    <source>
        <dbReference type="PROSITE" id="PS50850"/>
    </source>
</evidence>
<dbReference type="Gene3D" id="1.20.1250.20">
    <property type="entry name" value="MFS general substrate transporter like domains"/>
    <property type="match status" value="2"/>
</dbReference>
<reference evidence="9" key="1">
    <citation type="journal article" date="2019" name="Int. J. Syst. Evol. Microbiol.">
        <title>The Global Catalogue of Microorganisms (GCM) 10K type strain sequencing project: providing services to taxonomists for standard genome sequencing and annotation.</title>
        <authorList>
            <consortium name="The Broad Institute Genomics Platform"/>
            <consortium name="The Broad Institute Genome Sequencing Center for Infectious Disease"/>
            <person name="Wu L."/>
            <person name="Ma J."/>
        </authorList>
    </citation>
    <scope>NUCLEOTIDE SEQUENCE [LARGE SCALE GENOMIC DNA]</scope>
    <source>
        <strain evidence="9">CGMCC 4.7466</strain>
    </source>
</reference>
<keyword evidence="4 6" id="KW-1133">Transmembrane helix</keyword>
<dbReference type="InterPro" id="IPR050375">
    <property type="entry name" value="MFS_TsgA-like"/>
</dbReference>
<dbReference type="InterPro" id="IPR036259">
    <property type="entry name" value="MFS_trans_sf"/>
</dbReference>
<dbReference type="InterPro" id="IPR020846">
    <property type="entry name" value="MFS_dom"/>
</dbReference>
<evidence type="ECO:0000313" key="8">
    <source>
        <dbReference type="EMBL" id="MFC4871041.1"/>
    </source>
</evidence>
<feature type="transmembrane region" description="Helical" evidence="6">
    <location>
        <begin position="164"/>
        <end position="186"/>
    </location>
</feature>
<protein>
    <submittedName>
        <fullName evidence="8">MFS transporter</fullName>
    </submittedName>
</protein>
<dbReference type="InterPro" id="IPR011701">
    <property type="entry name" value="MFS"/>
</dbReference>
<feature type="transmembrane region" description="Helical" evidence="6">
    <location>
        <begin position="340"/>
        <end position="360"/>
    </location>
</feature>
<keyword evidence="5 6" id="KW-0472">Membrane</keyword>
<feature type="transmembrane region" description="Helical" evidence="6">
    <location>
        <begin position="252"/>
        <end position="274"/>
    </location>
</feature>
<dbReference type="EMBL" id="JBHSJJ010000002">
    <property type="protein sequence ID" value="MFC4871041.1"/>
    <property type="molecule type" value="Genomic_DNA"/>
</dbReference>
<dbReference type="PROSITE" id="PS50850">
    <property type="entry name" value="MFS"/>
    <property type="match status" value="1"/>
</dbReference>
<evidence type="ECO:0000256" key="1">
    <source>
        <dbReference type="ARBA" id="ARBA00004429"/>
    </source>
</evidence>
<dbReference type="Pfam" id="PF07690">
    <property type="entry name" value="MFS_1"/>
    <property type="match status" value="1"/>
</dbReference>
<gene>
    <name evidence="8" type="ORF">ACFPFU_05040</name>
</gene>
<feature type="transmembrane region" description="Helical" evidence="6">
    <location>
        <begin position="45"/>
        <end position="65"/>
    </location>
</feature>
<evidence type="ECO:0000256" key="4">
    <source>
        <dbReference type="ARBA" id="ARBA00022989"/>
    </source>
</evidence>
<keyword evidence="9" id="KW-1185">Reference proteome</keyword>
<keyword evidence="3 6" id="KW-0812">Transmembrane</keyword>
<feature type="transmembrane region" description="Helical" evidence="6">
    <location>
        <begin position="366"/>
        <end position="386"/>
    </location>
</feature>
<feature type="transmembrane region" description="Helical" evidence="6">
    <location>
        <begin position="307"/>
        <end position="328"/>
    </location>
</feature>
<evidence type="ECO:0000256" key="5">
    <source>
        <dbReference type="ARBA" id="ARBA00023136"/>
    </source>
</evidence>
<comment type="caution">
    <text evidence="8">The sequence shown here is derived from an EMBL/GenBank/DDBJ whole genome shotgun (WGS) entry which is preliminary data.</text>
</comment>
<feature type="transmembrane region" description="Helical" evidence="6">
    <location>
        <begin position="97"/>
        <end position="119"/>
    </location>
</feature>
<dbReference type="PANTHER" id="PTHR43702:SF3">
    <property type="entry name" value="PROTEIN TSGA"/>
    <property type="match status" value="1"/>
</dbReference>
<evidence type="ECO:0000256" key="6">
    <source>
        <dbReference type="SAM" id="Phobius"/>
    </source>
</evidence>
<feature type="transmembrane region" description="Helical" evidence="6">
    <location>
        <begin position="72"/>
        <end position="91"/>
    </location>
</feature>
<keyword evidence="2" id="KW-1003">Cell membrane</keyword>
<organism evidence="8 9">
    <name type="scientific">Negadavirga shengliensis</name>
    <dbReference type="NCBI Taxonomy" id="1389218"/>
    <lineage>
        <taxon>Bacteria</taxon>
        <taxon>Pseudomonadati</taxon>
        <taxon>Bacteroidota</taxon>
        <taxon>Cytophagia</taxon>
        <taxon>Cytophagales</taxon>
        <taxon>Cyclobacteriaceae</taxon>
        <taxon>Negadavirga</taxon>
    </lineage>
</organism>
<dbReference type="Proteomes" id="UP001595818">
    <property type="component" value="Unassembled WGS sequence"/>
</dbReference>
<dbReference type="RefSeq" id="WP_377062144.1">
    <property type="nucleotide sequence ID" value="NZ_JBHSJJ010000002.1"/>
</dbReference>
<comment type="subcellular location">
    <subcellularLocation>
        <location evidence="1">Cell inner membrane</location>
        <topology evidence="1">Multi-pass membrane protein</topology>
    </subcellularLocation>
</comment>
<name>A0ABV9SXI9_9BACT</name>
<feature type="transmembrane region" description="Helical" evidence="6">
    <location>
        <begin position="7"/>
        <end position="33"/>
    </location>
</feature>
<feature type="transmembrane region" description="Helical" evidence="6">
    <location>
        <begin position="215"/>
        <end position="240"/>
    </location>
</feature>
<evidence type="ECO:0000256" key="3">
    <source>
        <dbReference type="ARBA" id="ARBA00022692"/>
    </source>
</evidence>
<dbReference type="SUPFAM" id="SSF103473">
    <property type="entry name" value="MFS general substrate transporter"/>
    <property type="match status" value="1"/>
</dbReference>